<dbReference type="Proteomes" id="UP000265703">
    <property type="component" value="Unassembled WGS sequence"/>
</dbReference>
<comment type="caution">
    <text evidence="1">The sequence shown here is derived from an EMBL/GenBank/DDBJ whole genome shotgun (WGS) entry which is preliminary data.</text>
</comment>
<dbReference type="AlphaFoldDB" id="A0A397SJQ8"/>
<gene>
    <name evidence="1" type="ORF">C1645_492184</name>
</gene>
<evidence type="ECO:0000313" key="2">
    <source>
        <dbReference type="Proteomes" id="UP000265703"/>
    </source>
</evidence>
<dbReference type="OrthoDB" id="2474027at2759"/>
<dbReference type="InterPro" id="IPR036322">
    <property type="entry name" value="WD40_repeat_dom_sf"/>
</dbReference>
<proteinExistence type="predicted"/>
<sequence length="171" mass="20407">MNNNGKEIELNLDIFEFITNYYCTFNLKGDFILYNKVDNKYNKFDTRHDIIRVYNTQTKNNKWTCKSIYKIPEGFEFISISKYDKLYLLFSHGHCIYECNLRTEESLKIFSKEAFIESKEVKVSSNEKFIHLIFKNKIIIYSIELKFPIITLEKNNGKLKSIIVLCLSEDY</sequence>
<organism evidence="1 2">
    <name type="scientific">Glomus cerebriforme</name>
    <dbReference type="NCBI Taxonomy" id="658196"/>
    <lineage>
        <taxon>Eukaryota</taxon>
        <taxon>Fungi</taxon>
        <taxon>Fungi incertae sedis</taxon>
        <taxon>Mucoromycota</taxon>
        <taxon>Glomeromycotina</taxon>
        <taxon>Glomeromycetes</taxon>
        <taxon>Glomerales</taxon>
        <taxon>Glomeraceae</taxon>
        <taxon>Glomus</taxon>
    </lineage>
</organism>
<protein>
    <submittedName>
        <fullName evidence="1">Uncharacterized protein</fullName>
    </submittedName>
</protein>
<dbReference type="EMBL" id="QKYT01000631">
    <property type="protein sequence ID" value="RIA82774.1"/>
    <property type="molecule type" value="Genomic_DNA"/>
</dbReference>
<dbReference type="STRING" id="658196.A0A397SJQ8"/>
<name>A0A397SJQ8_9GLOM</name>
<accession>A0A397SJQ8</accession>
<evidence type="ECO:0000313" key="1">
    <source>
        <dbReference type="EMBL" id="RIA82774.1"/>
    </source>
</evidence>
<keyword evidence="2" id="KW-1185">Reference proteome</keyword>
<reference evidence="1 2" key="1">
    <citation type="submission" date="2018-06" db="EMBL/GenBank/DDBJ databases">
        <title>Comparative genomics reveals the genomic features of Rhizophagus irregularis, R. cerebriforme, R. diaphanum and Gigaspora rosea, and their symbiotic lifestyle signature.</title>
        <authorList>
            <person name="Morin E."/>
            <person name="San Clemente H."/>
            <person name="Chen E.C.H."/>
            <person name="De La Providencia I."/>
            <person name="Hainaut M."/>
            <person name="Kuo A."/>
            <person name="Kohler A."/>
            <person name="Murat C."/>
            <person name="Tang N."/>
            <person name="Roy S."/>
            <person name="Loubradou J."/>
            <person name="Henrissat B."/>
            <person name="Grigoriev I.V."/>
            <person name="Corradi N."/>
            <person name="Roux C."/>
            <person name="Martin F.M."/>
        </authorList>
    </citation>
    <scope>NUCLEOTIDE SEQUENCE [LARGE SCALE GENOMIC DNA]</scope>
    <source>
        <strain evidence="1 2">DAOM 227022</strain>
    </source>
</reference>
<dbReference type="SUPFAM" id="SSF50978">
    <property type="entry name" value="WD40 repeat-like"/>
    <property type="match status" value="1"/>
</dbReference>